<evidence type="ECO:0000256" key="1">
    <source>
        <dbReference type="SAM" id="MobiDB-lite"/>
    </source>
</evidence>
<name>A0A9P0JVV8_ACAOB</name>
<keyword evidence="3" id="KW-1185">Reference proteome</keyword>
<accession>A0A9P0JVV8</accession>
<dbReference type="EMBL" id="CAKOFQ010006701">
    <property type="protein sequence ID" value="CAH1962328.1"/>
    <property type="molecule type" value="Genomic_DNA"/>
</dbReference>
<protein>
    <submittedName>
        <fullName evidence="2">Uncharacterized protein</fullName>
    </submittedName>
</protein>
<dbReference type="Proteomes" id="UP001152888">
    <property type="component" value="Unassembled WGS sequence"/>
</dbReference>
<proteinExistence type="predicted"/>
<sequence>MMVRLPRFFTEKDSGSLSSTSVQEYNSPKEMRPTNDALFLPRVTHRATLLPMFRITVS</sequence>
<gene>
    <name evidence="2" type="ORF">ACAOBT_LOCUS4624</name>
</gene>
<organism evidence="2 3">
    <name type="scientific">Acanthoscelides obtectus</name>
    <name type="common">Bean weevil</name>
    <name type="synonym">Bruchus obtectus</name>
    <dbReference type="NCBI Taxonomy" id="200917"/>
    <lineage>
        <taxon>Eukaryota</taxon>
        <taxon>Metazoa</taxon>
        <taxon>Ecdysozoa</taxon>
        <taxon>Arthropoda</taxon>
        <taxon>Hexapoda</taxon>
        <taxon>Insecta</taxon>
        <taxon>Pterygota</taxon>
        <taxon>Neoptera</taxon>
        <taxon>Endopterygota</taxon>
        <taxon>Coleoptera</taxon>
        <taxon>Polyphaga</taxon>
        <taxon>Cucujiformia</taxon>
        <taxon>Chrysomeloidea</taxon>
        <taxon>Chrysomelidae</taxon>
        <taxon>Bruchinae</taxon>
        <taxon>Bruchini</taxon>
        <taxon>Acanthoscelides</taxon>
    </lineage>
</organism>
<feature type="region of interest" description="Disordered" evidence="1">
    <location>
        <begin position="13"/>
        <end position="33"/>
    </location>
</feature>
<evidence type="ECO:0000313" key="3">
    <source>
        <dbReference type="Proteomes" id="UP001152888"/>
    </source>
</evidence>
<feature type="compositionally biased region" description="Polar residues" evidence="1">
    <location>
        <begin position="15"/>
        <end position="26"/>
    </location>
</feature>
<comment type="caution">
    <text evidence="2">The sequence shown here is derived from an EMBL/GenBank/DDBJ whole genome shotgun (WGS) entry which is preliminary data.</text>
</comment>
<dbReference type="AlphaFoldDB" id="A0A9P0JVV8"/>
<reference evidence="2" key="1">
    <citation type="submission" date="2022-03" db="EMBL/GenBank/DDBJ databases">
        <authorList>
            <person name="Sayadi A."/>
        </authorList>
    </citation>
    <scope>NUCLEOTIDE SEQUENCE</scope>
</reference>
<evidence type="ECO:0000313" key="2">
    <source>
        <dbReference type="EMBL" id="CAH1962328.1"/>
    </source>
</evidence>